<feature type="region of interest" description="Disordered" evidence="1">
    <location>
        <begin position="90"/>
        <end position="138"/>
    </location>
</feature>
<feature type="compositionally biased region" description="Basic residues" evidence="1">
    <location>
        <begin position="104"/>
        <end position="114"/>
    </location>
</feature>
<evidence type="ECO:0000256" key="1">
    <source>
        <dbReference type="SAM" id="MobiDB-lite"/>
    </source>
</evidence>
<protein>
    <submittedName>
        <fullName evidence="2">Uncharacterized protein</fullName>
    </submittedName>
</protein>
<organism evidence="2 3">
    <name type="scientific">Amycolatopsis dongchuanensis</name>
    <dbReference type="NCBI Taxonomy" id="1070866"/>
    <lineage>
        <taxon>Bacteria</taxon>
        <taxon>Bacillati</taxon>
        <taxon>Actinomycetota</taxon>
        <taxon>Actinomycetes</taxon>
        <taxon>Pseudonocardiales</taxon>
        <taxon>Pseudonocardiaceae</taxon>
        <taxon>Amycolatopsis</taxon>
    </lineage>
</organism>
<evidence type="ECO:0000313" key="2">
    <source>
        <dbReference type="EMBL" id="GAA5170256.1"/>
    </source>
</evidence>
<dbReference type="Proteomes" id="UP001500192">
    <property type="component" value="Unassembled WGS sequence"/>
</dbReference>
<gene>
    <name evidence="2" type="ORF">GCM10023214_48560</name>
</gene>
<comment type="caution">
    <text evidence="2">The sequence shown here is derived from an EMBL/GenBank/DDBJ whole genome shotgun (WGS) entry which is preliminary data.</text>
</comment>
<name>A0ABP9R1J5_9PSEU</name>
<proteinExistence type="predicted"/>
<reference evidence="3" key="1">
    <citation type="journal article" date="2019" name="Int. J. Syst. Evol. Microbiol.">
        <title>The Global Catalogue of Microorganisms (GCM) 10K type strain sequencing project: providing services to taxonomists for standard genome sequencing and annotation.</title>
        <authorList>
            <consortium name="The Broad Institute Genomics Platform"/>
            <consortium name="The Broad Institute Genome Sequencing Center for Infectious Disease"/>
            <person name="Wu L."/>
            <person name="Ma J."/>
        </authorList>
    </citation>
    <scope>NUCLEOTIDE SEQUENCE [LARGE SCALE GENOMIC DNA]</scope>
    <source>
        <strain evidence="3">JCM 18054</strain>
    </source>
</reference>
<accession>A0ABP9R1J5</accession>
<keyword evidence="3" id="KW-1185">Reference proteome</keyword>
<sequence length="138" mass="15124">MRLRRDLDEVEIRLLGQPERILDPDDPDLLTVGSDKTDFGNTDAFVDTCLGADVASLVRGKLSSLLDLVPTYHTGPGAGFPGETPTCGALFRSHPPKAGASPPRRWRDRTRPPVRQHGWERGSTCRPRSLGGWSHVEG</sequence>
<dbReference type="EMBL" id="BAABIB010000090">
    <property type="protein sequence ID" value="GAA5170256.1"/>
    <property type="molecule type" value="Genomic_DNA"/>
</dbReference>
<evidence type="ECO:0000313" key="3">
    <source>
        <dbReference type="Proteomes" id="UP001500192"/>
    </source>
</evidence>